<dbReference type="HOGENOM" id="CLU_1627921_0_0_1"/>
<dbReference type="PANTHER" id="PTHR39142:SF1">
    <property type="entry name" value="AEL197CP"/>
    <property type="match status" value="1"/>
</dbReference>
<dbReference type="AlphaFoldDB" id="A0A060SNF9"/>
<evidence type="ECO:0008006" key="3">
    <source>
        <dbReference type="Google" id="ProtNLM"/>
    </source>
</evidence>
<dbReference type="GO" id="GO:0098703">
    <property type="term" value="P:calcium ion import across plasma membrane"/>
    <property type="evidence" value="ECO:0007669"/>
    <property type="project" value="InterPro"/>
</dbReference>
<organism evidence="1 2">
    <name type="scientific">Pycnoporus cinnabarinus</name>
    <name type="common">Cinnabar-red polypore</name>
    <name type="synonym">Trametes cinnabarina</name>
    <dbReference type="NCBI Taxonomy" id="5643"/>
    <lineage>
        <taxon>Eukaryota</taxon>
        <taxon>Fungi</taxon>
        <taxon>Dikarya</taxon>
        <taxon>Basidiomycota</taxon>
        <taxon>Agaricomycotina</taxon>
        <taxon>Agaricomycetes</taxon>
        <taxon>Polyporales</taxon>
        <taxon>Polyporaceae</taxon>
        <taxon>Trametes</taxon>
    </lineage>
</organism>
<keyword evidence="2" id="KW-1185">Reference proteome</keyword>
<evidence type="ECO:0000313" key="1">
    <source>
        <dbReference type="EMBL" id="CDO75915.1"/>
    </source>
</evidence>
<comment type="caution">
    <text evidence="1">The sequence shown here is derived from an EMBL/GenBank/DDBJ whole genome shotgun (WGS) entry which is preliminary data.</text>
</comment>
<dbReference type="PANTHER" id="PTHR39142">
    <property type="entry name" value="MID1P"/>
    <property type="match status" value="1"/>
</dbReference>
<dbReference type="OrthoDB" id="5405745at2759"/>
<dbReference type="EMBL" id="CCBP010000311">
    <property type="protein sequence ID" value="CDO75915.1"/>
    <property type="molecule type" value="Genomic_DNA"/>
</dbReference>
<evidence type="ECO:0000313" key="2">
    <source>
        <dbReference type="Proteomes" id="UP000029665"/>
    </source>
</evidence>
<gene>
    <name evidence="1" type="ORF">BN946_scf184873.g4</name>
</gene>
<proteinExistence type="predicted"/>
<dbReference type="STRING" id="5643.A0A060SNF9"/>
<dbReference type="Proteomes" id="UP000029665">
    <property type="component" value="Unassembled WGS sequence"/>
</dbReference>
<dbReference type="Pfam" id="PF12929">
    <property type="entry name" value="Mid1"/>
    <property type="match status" value="1"/>
</dbReference>
<sequence>MPIAPPRGRTAAHTAATLPGDVTGTLLSVITNFTTTLSTLACERDYYSPLDVRGLPGGVPPLALLGVVPALRRVDERLYYLHVLLVREEPCAGPATLLPCLETCNAADRACPNFLGFKCPLPQFTAADSYGVGYIDEGEEGVVGGGATGVAQDVYGNVWCNVG</sequence>
<name>A0A060SNF9_PYCCI</name>
<dbReference type="GO" id="GO:0005262">
    <property type="term" value="F:calcium channel activity"/>
    <property type="evidence" value="ECO:0007669"/>
    <property type="project" value="InterPro"/>
</dbReference>
<protein>
    <recommendedName>
        <fullName evidence="3">FZ domain-containing protein</fullName>
    </recommendedName>
</protein>
<reference evidence="1" key="1">
    <citation type="submission" date="2014-01" db="EMBL/GenBank/DDBJ databases">
        <title>The genome of the white-rot fungus Pycnoporus cinnabarinus: a basidiomycete model with a versatile arsenal for lignocellulosic biomass breakdown.</title>
        <authorList>
            <person name="Levasseur A."/>
            <person name="Lomascolo A."/>
            <person name="Ruiz-Duenas F.J."/>
            <person name="Uzan E."/>
            <person name="Piumi F."/>
            <person name="Kues U."/>
            <person name="Ram A.F.J."/>
            <person name="Murat C."/>
            <person name="Haon M."/>
            <person name="Benoit I."/>
            <person name="Arfi Y."/>
            <person name="Chevret D."/>
            <person name="Drula E."/>
            <person name="Kwon M.J."/>
            <person name="Gouret P."/>
            <person name="Lesage-Meessen L."/>
            <person name="Lombard V."/>
            <person name="Mariette J."/>
            <person name="Noirot C."/>
            <person name="Park J."/>
            <person name="Patyshakuliyeva A."/>
            <person name="Wieneger R.A.B."/>
            <person name="Wosten H.A.B."/>
            <person name="Martin F."/>
            <person name="Coutinho P.M."/>
            <person name="de Vries R."/>
            <person name="Martinez A.T."/>
            <person name="Klopp C."/>
            <person name="Pontarotti P."/>
            <person name="Henrissat B."/>
            <person name="Record E."/>
        </authorList>
    </citation>
    <scope>NUCLEOTIDE SEQUENCE [LARGE SCALE GENOMIC DNA]</scope>
    <source>
        <strain evidence="1">BRFM137</strain>
    </source>
</reference>
<dbReference type="InterPro" id="IPR024338">
    <property type="entry name" value="MID1/Yam8"/>
</dbReference>
<accession>A0A060SNF9</accession>